<reference evidence="3 4" key="1">
    <citation type="journal article" date="2023" name="Commun. Biol.">
        <title>Genome analysis of Parmales, the sister group of diatoms, reveals the evolutionary specialization of diatoms from phago-mixotrophs to photoautotrophs.</title>
        <authorList>
            <person name="Ban H."/>
            <person name="Sato S."/>
            <person name="Yoshikawa S."/>
            <person name="Yamada K."/>
            <person name="Nakamura Y."/>
            <person name="Ichinomiya M."/>
            <person name="Sato N."/>
            <person name="Blanc-Mathieu R."/>
            <person name="Endo H."/>
            <person name="Kuwata A."/>
            <person name="Ogata H."/>
        </authorList>
    </citation>
    <scope>NUCLEOTIDE SEQUENCE [LARGE SCALE GENOMIC DNA]</scope>
</reference>
<protein>
    <submittedName>
        <fullName evidence="3">Uncharacterized protein</fullName>
    </submittedName>
</protein>
<accession>A0ABQ6MNT9</accession>
<feature type="region of interest" description="Disordered" evidence="1">
    <location>
        <begin position="448"/>
        <end position="468"/>
    </location>
</feature>
<evidence type="ECO:0000313" key="3">
    <source>
        <dbReference type="EMBL" id="GMI29230.1"/>
    </source>
</evidence>
<evidence type="ECO:0000313" key="4">
    <source>
        <dbReference type="Proteomes" id="UP001165060"/>
    </source>
</evidence>
<sequence>MRLPLLRLPLLSLLAVPALSSLSSPPSADWSPLLPSLASSLSSPSAGSGIILHAAGSSSYEADDADPPPPHSAPVLLSAATGTVLSPVSSLLPALGASSLLPSCLYYVISPDGRSPDAAAAAAALEGVFRAAGLLGLPARAHVVDLREAPDEEGARAGLQAAYERALLPGGDLEADFEVTAGAEAPGKVETKEFSGLLLSAAREARAERARADESVKAALPPDPEEEEEGDEEGGERRREAERELSGRALSLAADLSVSLSALSEPPAACRDFGAAASSLFAAALASLDSLAGASQAAGVPARRAFAARAALAAELSRLARVALAGQLALLAEEEFEAFRADLNTLKVSPNLPADVAGCVKAAARSHAEAAGKLEPAAAGLVLEKSVAAGAARKFRERTSSFAAERLLAAEASGSFQPVPRKPVTFGFHWLLPKPFAGSTADFRQARAQDPDNVIYTPKSKRSEVSREDVLKGRDWRAAVTSQPEGGSGLTFSP</sequence>
<keyword evidence="4" id="KW-1185">Reference proteome</keyword>
<keyword evidence="2" id="KW-0732">Signal</keyword>
<evidence type="ECO:0000256" key="2">
    <source>
        <dbReference type="SAM" id="SignalP"/>
    </source>
</evidence>
<name>A0ABQ6MNT9_9STRA</name>
<evidence type="ECO:0000256" key="1">
    <source>
        <dbReference type="SAM" id="MobiDB-lite"/>
    </source>
</evidence>
<organism evidence="3 4">
    <name type="scientific">Tetraparma gracilis</name>
    <dbReference type="NCBI Taxonomy" id="2962635"/>
    <lineage>
        <taxon>Eukaryota</taxon>
        <taxon>Sar</taxon>
        <taxon>Stramenopiles</taxon>
        <taxon>Ochrophyta</taxon>
        <taxon>Bolidophyceae</taxon>
        <taxon>Parmales</taxon>
        <taxon>Triparmaceae</taxon>
        <taxon>Tetraparma</taxon>
    </lineage>
</organism>
<feature type="compositionally biased region" description="Acidic residues" evidence="1">
    <location>
        <begin position="223"/>
        <end position="234"/>
    </location>
</feature>
<feature type="chain" id="PRO_5045554672" evidence="2">
    <location>
        <begin position="21"/>
        <end position="494"/>
    </location>
</feature>
<dbReference type="Proteomes" id="UP001165060">
    <property type="component" value="Unassembled WGS sequence"/>
</dbReference>
<feature type="region of interest" description="Disordered" evidence="1">
    <location>
        <begin position="210"/>
        <end position="244"/>
    </location>
</feature>
<feature type="signal peptide" evidence="2">
    <location>
        <begin position="1"/>
        <end position="20"/>
    </location>
</feature>
<feature type="compositionally biased region" description="Basic and acidic residues" evidence="1">
    <location>
        <begin position="235"/>
        <end position="244"/>
    </location>
</feature>
<proteinExistence type="predicted"/>
<gene>
    <name evidence="3" type="ORF">TeGR_g10847</name>
</gene>
<comment type="caution">
    <text evidence="3">The sequence shown here is derived from an EMBL/GenBank/DDBJ whole genome shotgun (WGS) entry which is preliminary data.</text>
</comment>
<dbReference type="EMBL" id="BRYB01003023">
    <property type="protein sequence ID" value="GMI29230.1"/>
    <property type="molecule type" value="Genomic_DNA"/>
</dbReference>